<evidence type="ECO:0000256" key="2">
    <source>
        <dbReference type="SAM" id="Phobius"/>
    </source>
</evidence>
<accession>A0A2C8FBC4</accession>
<feature type="transmembrane region" description="Helical" evidence="2">
    <location>
        <begin position="154"/>
        <end position="173"/>
    </location>
</feature>
<dbReference type="GO" id="GO:0004190">
    <property type="term" value="F:aspartic-type endopeptidase activity"/>
    <property type="evidence" value="ECO:0007669"/>
    <property type="project" value="InterPro"/>
</dbReference>
<proteinExistence type="inferred from homology"/>
<keyword evidence="2" id="KW-0472">Membrane</keyword>
<comment type="similarity">
    <text evidence="1">Belongs to the peptidase A24 family.</text>
</comment>
<dbReference type="KEGG" id="pprf:DPRO_2827"/>
<keyword evidence="2" id="KW-0812">Transmembrane</keyword>
<dbReference type="RefSeq" id="WP_097012567.1">
    <property type="nucleotide sequence ID" value="NZ_LT907975.1"/>
</dbReference>
<name>A0A2C8FBC4_9BACT</name>
<dbReference type="AlphaFoldDB" id="A0A2C8FBC4"/>
<organism evidence="4 5">
    <name type="scientific">Pseudodesulfovibrio profundus</name>
    <dbReference type="NCBI Taxonomy" id="57320"/>
    <lineage>
        <taxon>Bacteria</taxon>
        <taxon>Pseudomonadati</taxon>
        <taxon>Thermodesulfobacteriota</taxon>
        <taxon>Desulfovibrionia</taxon>
        <taxon>Desulfovibrionales</taxon>
        <taxon>Desulfovibrionaceae</taxon>
    </lineage>
</organism>
<protein>
    <submittedName>
        <fullName evidence="4">Peptidase A24A prepilin type IV</fullName>
    </submittedName>
</protein>
<dbReference type="GO" id="GO:0005886">
    <property type="term" value="C:plasma membrane"/>
    <property type="evidence" value="ECO:0007669"/>
    <property type="project" value="TreeGrafter"/>
</dbReference>
<evidence type="ECO:0000256" key="1">
    <source>
        <dbReference type="ARBA" id="ARBA00005801"/>
    </source>
</evidence>
<dbReference type="PANTHER" id="PTHR30487">
    <property type="entry name" value="TYPE 4 PREPILIN-LIKE PROTEINS LEADER PEPTIDE-PROCESSING ENZYME"/>
    <property type="match status" value="1"/>
</dbReference>
<keyword evidence="5" id="KW-1185">Reference proteome</keyword>
<gene>
    <name evidence="4" type="ORF">DPRO_2827</name>
</gene>
<dbReference type="GO" id="GO:0006465">
    <property type="term" value="P:signal peptide processing"/>
    <property type="evidence" value="ECO:0007669"/>
    <property type="project" value="TreeGrafter"/>
</dbReference>
<evidence type="ECO:0000313" key="5">
    <source>
        <dbReference type="Proteomes" id="UP000219215"/>
    </source>
</evidence>
<dbReference type="PANTHER" id="PTHR30487:SF0">
    <property type="entry name" value="PREPILIN LEADER PEPTIDASE_N-METHYLTRANSFERASE-RELATED"/>
    <property type="match status" value="1"/>
</dbReference>
<dbReference type="Proteomes" id="UP000219215">
    <property type="component" value="Chromosome DPRO"/>
</dbReference>
<dbReference type="Pfam" id="PF01478">
    <property type="entry name" value="Peptidase_A24"/>
    <property type="match status" value="1"/>
</dbReference>
<evidence type="ECO:0000313" key="4">
    <source>
        <dbReference type="EMBL" id="SOB59737.1"/>
    </source>
</evidence>
<evidence type="ECO:0000259" key="3">
    <source>
        <dbReference type="Pfam" id="PF01478"/>
    </source>
</evidence>
<dbReference type="InterPro" id="IPR000045">
    <property type="entry name" value="Prepilin_IV_endopep_pep"/>
</dbReference>
<dbReference type="OrthoDB" id="5508079at2"/>
<feature type="transmembrane region" description="Helical" evidence="2">
    <location>
        <begin position="51"/>
        <end position="71"/>
    </location>
</feature>
<dbReference type="InterPro" id="IPR050882">
    <property type="entry name" value="Prepilin_peptidase/N-MTase"/>
</dbReference>
<dbReference type="EMBL" id="LT907975">
    <property type="protein sequence ID" value="SOB59737.1"/>
    <property type="molecule type" value="Genomic_DNA"/>
</dbReference>
<feature type="transmembrane region" description="Helical" evidence="2">
    <location>
        <begin position="26"/>
        <end position="44"/>
    </location>
</feature>
<feature type="transmembrane region" description="Helical" evidence="2">
    <location>
        <begin position="91"/>
        <end position="114"/>
    </location>
</feature>
<sequence>MDIFITIVLATALLIATITDLRSQKIYNWLTFPLILSGLVVHSIHSGLDGLLLSAAGFALGLILMVIPFFLGSMGAGDVKLMAGIGAWLGVNATFTAFLFTCLAGGVYALVILARRRDVLKAVLANIWGTFLRLTATKKYDYSPIETEQTMPRLCYGVAIAIGTVGAMILNFTQTGSVIIP</sequence>
<reference evidence="5" key="1">
    <citation type="submission" date="2017-09" db="EMBL/GenBank/DDBJ databases">
        <authorList>
            <person name="Regsiter A."/>
            <person name="William W."/>
        </authorList>
    </citation>
    <scope>NUCLEOTIDE SEQUENCE [LARGE SCALE GENOMIC DNA]</scope>
    <source>
        <strain evidence="5">500-1</strain>
    </source>
</reference>
<feature type="domain" description="Prepilin type IV endopeptidase peptidase" evidence="3">
    <location>
        <begin position="7"/>
        <end position="110"/>
    </location>
</feature>
<dbReference type="Gene3D" id="1.20.120.1220">
    <property type="match status" value="1"/>
</dbReference>
<keyword evidence="2" id="KW-1133">Transmembrane helix</keyword>